<comment type="catalytic activity">
    <reaction evidence="6">
        <text>5-carboxymethylaminomethyluridine(34) in tRNA(Leu) + S-adenosyl-L-methionine = 5-carboxymethylaminomethyl-2'-O-methyluridine(34) in tRNA(Leu) + S-adenosyl-L-homocysteine + H(+)</text>
        <dbReference type="Rhea" id="RHEA:43088"/>
        <dbReference type="Rhea" id="RHEA-COMP:10333"/>
        <dbReference type="Rhea" id="RHEA-COMP:10334"/>
        <dbReference type="ChEBI" id="CHEBI:15378"/>
        <dbReference type="ChEBI" id="CHEBI:57856"/>
        <dbReference type="ChEBI" id="CHEBI:59789"/>
        <dbReference type="ChEBI" id="CHEBI:74508"/>
        <dbReference type="ChEBI" id="CHEBI:74511"/>
        <dbReference type="EC" id="2.1.1.207"/>
    </reaction>
</comment>
<dbReference type="HAMAP" id="MF_01885">
    <property type="entry name" value="tRNA_methyltr_TrmL"/>
    <property type="match status" value="1"/>
</dbReference>
<dbReference type="PANTHER" id="PTHR42971:SF1">
    <property type="entry name" value="TRNA (CYTIDINE(34)-2'-O)-METHYLTRANSFERASE"/>
    <property type="match status" value="1"/>
</dbReference>
<keyword evidence="1 6" id="KW-0963">Cytoplasm</keyword>
<evidence type="ECO:0000256" key="4">
    <source>
        <dbReference type="ARBA" id="ARBA00022691"/>
    </source>
</evidence>
<dbReference type="GO" id="GO:0042802">
    <property type="term" value="F:identical protein binding"/>
    <property type="evidence" value="ECO:0007669"/>
    <property type="project" value="UniProtKB-ARBA"/>
</dbReference>
<dbReference type="GO" id="GO:0005737">
    <property type="term" value="C:cytoplasm"/>
    <property type="evidence" value="ECO:0007669"/>
    <property type="project" value="UniProtKB-SubCell"/>
</dbReference>
<feature type="binding site" evidence="6 7">
    <location>
        <position position="132"/>
    </location>
    <ligand>
        <name>S-adenosyl-L-methionine</name>
        <dbReference type="ChEBI" id="CHEBI:59789"/>
    </ligand>
</feature>
<dbReference type="Proteomes" id="UP000265489">
    <property type="component" value="Unassembled WGS sequence"/>
</dbReference>
<keyword evidence="4 6" id="KW-0949">S-adenosyl-L-methionine</keyword>
<accession>A0A395W5T9</accession>
<comment type="function">
    <text evidence="6">Could methylate the ribose at the nucleotide 34 wobble position in tRNA.</text>
</comment>
<dbReference type="GO" id="GO:0141098">
    <property type="term" value="F:tRNA (cytidine(34)-2'-O)-methyltransferase activity"/>
    <property type="evidence" value="ECO:0007669"/>
    <property type="project" value="RHEA"/>
</dbReference>
<feature type="domain" description="tRNA/rRNA methyltransferase SpoU type" evidence="8">
    <location>
        <begin position="2"/>
        <end position="144"/>
    </location>
</feature>
<dbReference type="InterPro" id="IPR029026">
    <property type="entry name" value="tRNA_m1G_MTases_N"/>
</dbReference>
<dbReference type="AlphaFoldDB" id="A0A395W5T9"/>
<dbReference type="PANTHER" id="PTHR42971">
    <property type="entry name" value="TRNA (CYTIDINE(34)-2'-O)-METHYLTRANSFERASE"/>
    <property type="match status" value="1"/>
</dbReference>
<gene>
    <name evidence="9" type="ORF">DWW32_11460</name>
</gene>
<dbReference type="InterPro" id="IPR029028">
    <property type="entry name" value="Alpha/beta_knot_MTases"/>
</dbReference>
<dbReference type="SUPFAM" id="SSF75217">
    <property type="entry name" value="alpha/beta knot"/>
    <property type="match status" value="1"/>
</dbReference>
<keyword evidence="3 6" id="KW-0808">Transferase</keyword>
<evidence type="ECO:0000313" key="10">
    <source>
        <dbReference type="Proteomes" id="UP000265489"/>
    </source>
</evidence>
<comment type="similarity">
    <text evidence="6">Belongs to the class IV-like SAM-binding methyltransferase superfamily. RNA methyltransferase TrmH family. TrmL subfamily.</text>
</comment>
<dbReference type="InterPro" id="IPR001537">
    <property type="entry name" value="SpoU_MeTrfase"/>
</dbReference>
<dbReference type="GO" id="GO:0003723">
    <property type="term" value="F:RNA binding"/>
    <property type="evidence" value="ECO:0007669"/>
    <property type="project" value="InterPro"/>
</dbReference>
<feature type="binding site" evidence="6 7">
    <location>
        <position position="78"/>
    </location>
    <ligand>
        <name>S-adenosyl-L-methionine</name>
        <dbReference type="ChEBI" id="CHEBI:59789"/>
    </ligand>
</feature>
<dbReference type="FunFam" id="3.40.1280.10:FF:000002">
    <property type="entry name" value="Peptidylprolyl isomerase"/>
    <property type="match status" value="1"/>
</dbReference>
<dbReference type="EMBL" id="QRYQ01000030">
    <property type="protein sequence ID" value="RGU89369.1"/>
    <property type="molecule type" value="Genomic_DNA"/>
</dbReference>
<comment type="caution">
    <text evidence="9">The sequence shown here is derived from an EMBL/GenBank/DDBJ whole genome shotgun (WGS) entry which is preliminary data.</text>
</comment>
<evidence type="ECO:0000256" key="3">
    <source>
        <dbReference type="ARBA" id="ARBA00022679"/>
    </source>
</evidence>
<evidence type="ECO:0000259" key="8">
    <source>
        <dbReference type="Pfam" id="PF00588"/>
    </source>
</evidence>
<evidence type="ECO:0000256" key="2">
    <source>
        <dbReference type="ARBA" id="ARBA00022603"/>
    </source>
</evidence>
<name>A0A395W5T9_9FIRM</name>
<dbReference type="GO" id="GO:0141102">
    <property type="term" value="F:tRNA (5-carboxymethylaminomethyluridine(34)-2'-O)-methyltransferase activity"/>
    <property type="evidence" value="ECO:0007669"/>
    <property type="project" value="RHEA"/>
</dbReference>
<evidence type="ECO:0000313" key="9">
    <source>
        <dbReference type="EMBL" id="RGU89369.1"/>
    </source>
</evidence>
<comment type="catalytic activity">
    <reaction evidence="6">
        <text>cytidine(34) in tRNA + S-adenosyl-L-methionine = 2'-O-methylcytidine(34) in tRNA + S-adenosyl-L-homocysteine + H(+)</text>
        <dbReference type="Rhea" id="RHEA:43084"/>
        <dbReference type="Rhea" id="RHEA-COMP:10331"/>
        <dbReference type="Rhea" id="RHEA-COMP:10332"/>
        <dbReference type="ChEBI" id="CHEBI:15378"/>
        <dbReference type="ChEBI" id="CHEBI:57856"/>
        <dbReference type="ChEBI" id="CHEBI:59789"/>
        <dbReference type="ChEBI" id="CHEBI:74495"/>
        <dbReference type="ChEBI" id="CHEBI:82748"/>
        <dbReference type="EC" id="2.1.1.207"/>
    </reaction>
</comment>
<protein>
    <recommendedName>
        <fullName evidence="6">Putative tRNA (cytidine(34)-2'-O)-methyltransferase</fullName>
        <ecNumber evidence="6">2.1.1.207</ecNumber>
    </recommendedName>
    <alternativeName>
        <fullName evidence="6">tRNA (cytidine/uridine-2'-O-)-methyltransferase</fullName>
    </alternativeName>
</protein>
<dbReference type="CDD" id="cd18094">
    <property type="entry name" value="SpoU-like_TrmL"/>
    <property type="match status" value="1"/>
</dbReference>
<evidence type="ECO:0000256" key="1">
    <source>
        <dbReference type="ARBA" id="ARBA00022490"/>
    </source>
</evidence>
<dbReference type="RefSeq" id="WP_118325837.1">
    <property type="nucleotide sequence ID" value="NZ_CAUBVL010000010.1"/>
</dbReference>
<dbReference type="GO" id="GO:0002130">
    <property type="term" value="P:wobble position ribose methylation"/>
    <property type="evidence" value="ECO:0007669"/>
    <property type="project" value="TreeGrafter"/>
</dbReference>
<feature type="binding site" evidence="6 7">
    <location>
        <position position="124"/>
    </location>
    <ligand>
        <name>S-adenosyl-L-methionine</name>
        <dbReference type="ChEBI" id="CHEBI:59789"/>
    </ligand>
</feature>
<comment type="subcellular location">
    <subcellularLocation>
        <location evidence="6">Cytoplasm</location>
    </subcellularLocation>
</comment>
<feature type="binding site" evidence="6 7">
    <location>
        <position position="103"/>
    </location>
    <ligand>
        <name>S-adenosyl-L-methionine</name>
        <dbReference type="ChEBI" id="CHEBI:59789"/>
    </ligand>
</feature>
<keyword evidence="5 6" id="KW-0819">tRNA processing</keyword>
<keyword evidence="2 6" id="KW-0489">Methyltransferase</keyword>
<dbReference type="EC" id="2.1.1.207" evidence="6"/>
<organism evidence="9 10">
    <name type="scientific">Holdemanella biformis</name>
    <dbReference type="NCBI Taxonomy" id="1735"/>
    <lineage>
        <taxon>Bacteria</taxon>
        <taxon>Bacillati</taxon>
        <taxon>Bacillota</taxon>
        <taxon>Erysipelotrichia</taxon>
        <taxon>Erysipelotrichales</taxon>
        <taxon>Erysipelotrichaceae</taxon>
        <taxon>Holdemanella</taxon>
    </lineage>
</organism>
<dbReference type="InterPro" id="IPR016914">
    <property type="entry name" value="TrmL"/>
</dbReference>
<dbReference type="PIRSF" id="PIRSF029256">
    <property type="entry name" value="SpoU_TrmH_prd"/>
    <property type="match status" value="1"/>
</dbReference>
<dbReference type="GeneID" id="66580501"/>
<dbReference type="Pfam" id="PF00588">
    <property type="entry name" value="SpoU_methylase"/>
    <property type="match status" value="1"/>
</dbReference>
<evidence type="ECO:0000256" key="5">
    <source>
        <dbReference type="ARBA" id="ARBA00022694"/>
    </source>
</evidence>
<sequence>MLHVVLYEPEIPQNTGNIIRTCMATGSRLHLIEPLGFSLDEKHLRRSGMDYIKDADIHIHKNWDAFVAENPCEHYYFMTRYGKKAPSEFDFTKEEGDVYLVLGKESTGVDKKILKGHLDTCMRLPMVANARSLNLSNCAAIIVYEVLRQLDYPGLSTHEELKGEDWLENLKVD</sequence>
<evidence type="ECO:0000256" key="6">
    <source>
        <dbReference type="HAMAP-Rule" id="MF_01885"/>
    </source>
</evidence>
<reference evidence="9 10" key="1">
    <citation type="submission" date="2018-08" db="EMBL/GenBank/DDBJ databases">
        <title>A genome reference for cultivated species of the human gut microbiota.</title>
        <authorList>
            <person name="Zou Y."/>
            <person name="Xue W."/>
            <person name="Luo G."/>
        </authorList>
    </citation>
    <scope>NUCLEOTIDE SEQUENCE [LARGE SCALE GENOMIC DNA]</scope>
    <source>
        <strain evidence="9 10">AF15-20</strain>
    </source>
</reference>
<evidence type="ECO:0000256" key="7">
    <source>
        <dbReference type="PIRSR" id="PIRSR029256-1"/>
    </source>
</evidence>
<dbReference type="Gene3D" id="3.40.1280.10">
    <property type="match status" value="1"/>
</dbReference>
<proteinExistence type="inferred from homology"/>